<gene>
    <name evidence="2" type="ORF">E1832_12820</name>
</gene>
<accession>A0A4R5V345</accession>
<proteinExistence type="predicted"/>
<keyword evidence="3" id="KW-1185">Reference proteome</keyword>
<dbReference type="Proteomes" id="UP000295301">
    <property type="component" value="Unassembled WGS sequence"/>
</dbReference>
<sequence length="172" mass="17983">MLRPLGITIMLVTAVSVAGCSSKGLRNLSAPGPGPDEFMILPVKPLTAPTDYSALPAPDPGAANLVDPTPMADAVVAMGGRAEATVPGGVPAADSALISAATRHGVESGVRDTLAEADAKFRKRQSRMTRVRLLPVDRYEQAYRRQALEPFPTNELYRRAGAGTPTAPPAKP</sequence>
<dbReference type="InterPro" id="IPR021395">
    <property type="entry name" value="DUF3035"/>
</dbReference>
<organism evidence="2 3">
    <name type="scientific">Antarcticimicrobium luteum</name>
    <dbReference type="NCBI Taxonomy" id="2547397"/>
    <lineage>
        <taxon>Bacteria</taxon>
        <taxon>Pseudomonadati</taxon>
        <taxon>Pseudomonadota</taxon>
        <taxon>Alphaproteobacteria</taxon>
        <taxon>Rhodobacterales</taxon>
        <taxon>Paracoccaceae</taxon>
        <taxon>Antarcticimicrobium</taxon>
    </lineage>
</organism>
<comment type="caution">
    <text evidence="2">The sequence shown here is derived from an EMBL/GenBank/DDBJ whole genome shotgun (WGS) entry which is preliminary data.</text>
</comment>
<protein>
    <submittedName>
        <fullName evidence="2">DUF3035 domain-containing protein</fullName>
    </submittedName>
</protein>
<reference evidence="2 3" key="1">
    <citation type="submission" date="2019-03" db="EMBL/GenBank/DDBJ databases">
        <title>Ruegeria lutea sp. nov., a novel strain, isolated from marine sediment, the Masan Bay, South Korea.</title>
        <authorList>
            <person name="Kim J."/>
            <person name="Kim D.-Y."/>
            <person name="Lee S.-S."/>
        </authorList>
    </citation>
    <scope>NUCLEOTIDE SEQUENCE [LARGE SCALE GENOMIC DNA]</scope>
    <source>
        <strain evidence="2 3">318-1</strain>
    </source>
</reference>
<evidence type="ECO:0000256" key="1">
    <source>
        <dbReference type="SAM" id="MobiDB-lite"/>
    </source>
</evidence>
<feature type="region of interest" description="Disordered" evidence="1">
    <location>
        <begin position="153"/>
        <end position="172"/>
    </location>
</feature>
<dbReference type="RefSeq" id="WP_133360161.1">
    <property type="nucleotide sequence ID" value="NZ_SMUV01000067.1"/>
</dbReference>
<dbReference type="EMBL" id="SMUV01000067">
    <property type="protein sequence ID" value="TDK46262.1"/>
    <property type="molecule type" value="Genomic_DNA"/>
</dbReference>
<dbReference type="Pfam" id="PF11233">
    <property type="entry name" value="DUF3035"/>
    <property type="match status" value="1"/>
</dbReference>
<evidence type="ECO:0000313" key="3">
    <source>
        <dbReference type="Proteomes" id="UP000295301"/>
    </source>
</evidence>
<name>A0A4R5V345_9RHOB</name>
<dbReference type="AlphaFoldDB" id="A0A4R5V345"/>
<dbReference type="PROSITE" id="PS51257">
    <property type="entry name" value="PROKAR_LIPOPROTEIN"/>
    <property type="match status" value="1"/>
</dbReference>
<evidence type="ECO:0000313" key="2">
    <source>
        <dbReference type="EMBL" id="TDK46262.1"/>
    </source>
</evidence>
<dbReference type="OrthoDB" id="7876689at2"/>